<comment type="similarity">
    <text evidence="1 6">Belongs to the XseB family.</text>
</comment>
<dbReference type="Proteomes" id="UP000634011">
    <property type="component" value="Unassembled WGS sequence"/>
</dbReference>
<keyword evidence="5 6" id="KW-0269">Exonuclease</keyword>
<dbReference type="GO" id="GO:0005829">
    <property type="term" value="C:cytosol"/>
    <property type="evidence" value="ECO:0007669"/>
    <property type="project" value="TreeGrafter"/>
</dbReference>
<evidence type="ECO:0000256" key="6">
    <source>
        <dbReference type="HAMAP-Rule" id="MF_00337"/>
    </source>
</evidence>
<dbReference type="Gene3D" id="1.10.287.1040">
    <property type="entry name" value="Exonuclease VII, small subunit"/>
    <property type="match status" value="1"/>
</dbReference>
<keyword evidence="3 6" id="KW-0540">Nuclease</keyword>
<dbReference type="NCBIfam" id="NF002141">
    <property type="entry name" value="PRK00977.1-5"/>
    <property type="match status" value="1"/>
</dbReference>
<dbReference type="GO" id="GO:0006308">
    <property type="term" value="P:DNA catabolic process"/>
    <property type="evidence" value="ECO:0007669"/>
    <property type="project" value="UniProtKB-UniRule"/>
</dbReference>
<dbReference type="GO" id="GO:0008855">
    <property type="term" value="F:exodeoxyribonuclease VII activity"/>
    <property type="evidence" value="ECO:0007669"/>
    <property type="project" value="UniProtKB-UniRule"/>
</dbReference>
<keyword evidence="8" id="KW-1185">Reference proteome</keyword>
<comment type="function">
    <text evidence="6">Bidirectionally degrades single-stranded DNA into large acid-insoluble oligonucleotides, which are then degraded further into small acid-soluble oligonucleotides.</text>
</comment>
<dbReference type="EMBL" id="JACOFV010000002">
    <property type="protein sequence ID" value="MBC3861095.1"/>
    <property type="molecule type" value="Genomic_DNA"/>
</dbReference>
<keyword evidence="2 6" id="KW-0963">Cytoplasm</keyword>
<keyword evidence="4 6" id="KW-0378">Hydrolase</keyword>
<comment type="subunit">
    <text evidence="6">Heterooligomer composed of large and small subunits.</text>
</comment>
<dbReference type="Pfam" id="PF02609">
    <property type="entry name" value="Exonuc_VII_S"/>
    <property type="match status" value="1"/>
</dbReference>
<evidence type="ECO:0000256" key="2">
    <source>
        <dbReference type="ARBA" id="ARBA00022490"/>
    </source>
</evidence>
<evidence type="ECO:0000256" key="4">
    <source>
        <dbReference type="ARBA" id="ARBA00022801"/>
    </source>
</evidence>
<dbReference type="EC" id="3.1.11.6" evidence="6"/>
<dbReference type="AlphaFoldDB" id="A0A923HFH3"/>
<sequence length="89" mass="9844">MPKKNTIATTQEMASPPASFEAAMQELSELVKQMEAGDLALEQSVVAYQRGSELIKYCANQLDKIEQQVKVLETGILKPFNVDNDEDLA</sequence>
<evidence type="ECO:0000256" key="3">
    <source>
        <dbReference type="ARBA" id="ARBA00022722"/>
    </source>
</evidence>
<dbReference type="RefSeq" id="WP_186911037.1">
    <property type="nucleotide sequence ID" value="NZ_JACOFV010000002.1"/>
</dbReference>
<evidence type="ECO:0000256" key="5">
    <source>
        <dbReference type="ARBA" id="ARBA00022839"/>
    </source>
</evidence>
<evidence type="ECO:0000313" key="7">
    <source>
        <dbReference type="EMBL" id="MBC3861095.1"/>
    </source>
</evidence>
<accession>A0A923HFH3</accession>
<gene>
    <name evidence="6" type="primary">xseB</name>
    <name evidence="7" type="ORF">H8K32_03200</name>
</gene>
<dbReference type="HAMAP" id="MF_00337">
    <property type="entry name" value="Exonuc_7_S"/>
    <property type="match status" value="1"/>
</dbReference>
<dbReference type="SUPFAM" id="SSF116842">
    <property type="entry name" value="XseB-like"/>
    <property type="match status" value="1"/>
</dbReference>
<evidence type="ECO:0000256" key="1">
    <source>
        <dbReference type="ARBA" id="ARBA00009998"/>
    </source>
</evidence>
<protein>
    <recommendedName>
        <fullName evidence="6">Exodeoxyribonuclease 7 small subunit</fullName>
        <ecNumber evidence="6">3.1.11.6</ecNumber>
    </recommendedName>
    <alternativeName>
        <fullName evidence="6">Exodeoxyribonuclease VII small subunit</fullName>
        <shortName evidence="6">Exonuclease VII small subunit</shortName>
    </alternativeName>
</protein>
<comment type="subcellular location">
    <subcellularLocation>
        <location evidence="6">Cytoplasm</location>
    </subcellularLocation>
</comment>
<dbReference type="PANTHER" id="PTHR34137">
    <property type="entry name" value="EXODEOXYRIBONUCLEASE 7 SMALL SUBUNIT"/>
    <property type="match status" value="1"/>
</dbReference>
<dbReference type="PANTHER" id="PTHR34137:SF1">
    <property type="entry name" value="EXODEOXYRIBONUCLEASE 7 SMALL SUBUNIT"/>
    <property type="match status" value="1"/>
</dbReference>
<comment type="caution">
    <text evidence="7">The sequence shown here is derived from an EMBL/GenBank/DDBJ whole genome shotgun (WGS) entry which is preliminary data.</text>
</comment>
<dbReference type="InterPro" id="IPR037004">
    <property type="entry name" value="Exonuc_VII_ssu_sf"/>
</dbReference>
<reference evidence="7" key="1">
    <citation type="submission" date="2020-08" db="EMBL/GenBank/DDBJ databases">
        <title>Novel species isolated from subtropical streams in China.</title>
        <authorList>
            <person name="Lu H."/>
        </authorList>
    </citation>
    <scope>NUCLEOTIDE SEQUENCE</scope>
    <source>
        <strain evidence="7">KACC 12607</strain>
    </source>
</reference>
<dbReference type="GO" id="GO:0009318">
    <property type="term" value="C:exodeoxyribonuclease VII complex"/>
    <property type="evidence" value="ECO:0007669"/>
    <property type="project" value="UniProtKB-UniRule"/>
</dbReference>
<dbReference type="InterPro" id="IPR003761">
    <property type="entry name" value="Exonuc_VII_S"/>
</dbReference>
<comment type="catalytic activity">
    <reaction evidence="6">
        <text>Exonucleolytic cleavage in either 5'- to 3'- or 3'- to 5'-direction to yield nucleoside 5'-phosphates.</text>
        <dbReference type="EC" id="3.1.11.6"/>
    </reaction>
</comment>
<proteinExistence type="inferred from homology"/>
<evidence type="ECO:0000313" key="8">
    <source>
        <dbReference type="Proteomes" id="UP000634011"/>
    </source>
</evidence>
<organism evidence="7 8">
    <name type="scientific">Undibacterium jejuense</name>
    <dbReference type="NCBI Taxonomy" id="1344949"/>
    <lineage>
        <taxon>Bacteria</taxon>
        <taxon>Pseudomonadati</taxon>
        <taxon>Pseudomonadota</taxon>
        <taxon>Betaproteobacteria</taxon>
        <taxon>Burkholderiales</taxon>
        <taxon>Oxalobacteraceae</taxon>
        <taxon>Undibacterium</taxon>
    </lineage>
</organism>
<dbReference type="NCBIfam" id="TIGR01280">
    <property type="entry name" value="xseB"/>
    <property type="match status" value="1"/>
</dbReference>
<name>A0A923HFH3_9BURK</name>